<keyword evidence="10" id="KW-1185">Reference proteome</keyword>
<evidence type="ECO:0000256" key="3">
    <source>
        <dbReference type="ARBA" id="ARBA00022475"/>
    </source>
</evidence>
<keyword evidence="3" id="KW-1003">Cell membrane</keyword>
<evidence type="ECO:0000256" key="7">
    <source>
        <dbReference type="SAM" id="Phobius"/>
    </source>
</evidence>
<dbReference type="Proteomes" id="UP000237846">
    <property type="component" value="Unassembled WGS sequence"/>
</dbReference>
<dbReference type="PANTHER" id="PTHR42718:SF47">
    <property type="entry name" value="METHYL VIOLOGEN RESISTANCE PROTEIN SMVA"/>
    <property type="match status" value="1"/>
</dbReference>
<evidence type="ECO:0000256" key="2">
    <source>
        <dbReference type="ARBA" id="ARBA00022448"/>
    </source>
</evidence>
<keyword evidence="5 7" id="KW-1133">Transmembrane helix</keyword>
<feature type="transmembrane region" description="Helical" evidence="7">
    <location>
        <begin position="202"/>
        <end position="219"/>
    </location>
</feature>
<feature type="transmembrane region" description="Helical" evidence="7">
    <location>
        <begin position="58"/>
        <end position="75"/>
    </location>
</feature>
<organism evidence="9 10">
    <name type="scientific">Allonocardiopsis opalescens</name>
    <dbReference type="NCBI Taxonomy" id="1144618"/>
    <lineage>
        <taxon>Bacteria</taxon>
        <taxon>Bacillati</taxon>
        <taxon>Actinomycetota</taxon>
        <taxon>Actinomycetes</taxon>
        <taxon>Streptosporangiales</taxon>
        <taxon>Allonocardiopsis</taxon>
    </lineage>
</organism>
<keyword evidence="2" id="KW-0813">Transport</keyword>
<keyword evidence="6 7" id="KW-0472">Membrane</keyword>
<dbReference type="InterPro" id="IPR020846">
    <property type="entry name" value="MFS_dom"/>
</dbReference>
<dbReference type="OrthoDB" id="3218509at2"/>
<name>A0A2T0Q1J7_9ACTN</name>
<dbReference type="GO" id="GO:0005886">
    <property type="term" value="C:plasma membrane"/>
    <property type="evidence" value="ECO:0007669"/>
    <property type="project" value="UniProtKB-SubCell"/>
</dbReference>
<dbReference type="Gene3D" id="1.20.1720.10">
    <property type="entry name" value="Multidrug resistance protein D"/>
    <property type="match status" value="1"/>
</dbReference>
<evidence type="ECO:0000256" key="4">
    <source>
        <dbReference type="ARBA" id="ARBA00022692"/>
    </source>
</evidence>
<reference evidence="9 10" key="1">
    <citation type="submission" date="2018-03" db="EMBL/GenBank/DDBJ databases">
        <title>Genomic Encyclopedia of Archaeal and Bacterial Type Strains, Phase II (KMG-II): from individual species to whole genera.</title>
        <authorList>
            <person name="Goeker M."/>
        </authorList>
    </citation>
    <scope>NUCLEOTIDE SEQUENCE [LARGE SCALE GENOMIC DNA]</scope>
    <source>
        <strain evidence="9 10">DSM 45601</strain>
    </source>
</reference>
<dbReference type="Pfam" id="PF07690">
    <property type="entry name" value="MFS_1"/>
    <property type="match status" value="1"/>
</dbReference>
<comment type="subcellular location">
    <subcellularLocation>
        <location evidence="1">Cell membrane</location>
        <topology evidence="1">Multi-pass membrane protein</topology>
    </subcellularLocation>
</comment>
<feature type="transmembrane region" description="Helical" evidence="7">
    <location>
        <begin position="14"/>
        <end position="38"/>
    </location>
</feature>
<dbReference type="InterPro" id="IPR036259">
    <property type="entry name" value="MFS_trans_sf"/>
</dbReference>
<feature type="transmembrane region" description="Helical" evidence="7">
    <location>
        <begin position="361"/>
        <end position="384"/>
    </location>
</feature>
<evidence type="ECO:0000256" key="5">
    <source>
        <dbReference type="ARBA" id="ARBA00022989"/>
    </source>
</evidence>
<comment type="caution">
    <text evidence="9">The sequence shown here is derived from an EMBL/GenBank/DDBJ whole genome shotgun (WGS) entry which is preliminary data.</text>
</comment>
<sequence length="518" mass="51876">MAGRRAGRAGWREWSGVGLLALPTMLLGLDVTVLYLVLPRLAADLEPTAAESLWIMDAYGFFIAGFLITMGTLGDRIGRRRLLVIGVVAFGAVSVLAAFAPSAGWLIAARALLGVAGATLMPSTLSLISNMFADARDRAVAIGVWATMFALGMAAGPVVGGALIAHLWWGAAFLIAVPVAVLVAAGAPWLLPEFRTRDAGRFDLPSVGLSLAAILPAVYAVKHAAGHGLDAQTLLAVVLAAGAAVVFVRRQLRLEAPLLDMRLFADRAFSAALSVLLVGLVGVGGVMFMVTQYLQLVEGLSPTAAGLLMGPPALAMLVAAIGAPLLARVVPPGTVMAGTLAVSLLGYALLALAGTGSTPSVVVGFAFVYLGLGAIAALGTDIVVGAAPPEKSGSAAALSETVQELGVAAGVALLGSLTTAVYRAAVEAPAGLSAAAAAAFTDSLSGALSVADLLPADALGHAQAAFTGGLNTASVVAGTAIAAASVVCFTTLRHVRPISGAAPEPESVASTHGRGDGH</sequence>
<feature type="transmembrane region" description="Helical" evidence="7">
    <location>
        <begin position="231"/>
        <end position="248"/>
    </location>
</feature>
<evidence type="ECO:0000256" key="1">
    <source>
        <dbReference type="ARBA" id="ARBA00004651"/>
    </source>
</evidence>
<dbReference type="PRINTS" id="PR01035">
    <property type="entry name" value="TCRTETA"/>
</dbReference>
<dbReference type="EMBL" id="PVZC01000005">
    <property type="protein sequence ID" value="PRX97676.1"/>
    <property type="molecule type" value="Genomic_DNA"/>
</dbReference>
<dbReference type="InterPro" id="IPR001958">
    <property type="entry name" value="Tet-R_TetA/multi-R_MdtG-like"/>
</dbReference>
<dbReference type="SUPFAM" id="SSF103473">
    <property type="entry name" value="MFS general substrate transporter"/>
    <property type="match status" value="1"/>
</dbReference>
<accession>A0A2T0Q1J7</accession>
<gene>
    <name evidence="9" type="ORF">CLV72_10526</name>
</gene>
<dbReference type="RefSeq" id="WP_106247199.1">
    <property type="nucleotide sequence ID" value="NZ_PVZC01000005.1"/>
</dbReference>
<evidence type="ECO:0000259" key="8">
    <source>
        <dbReference type="PROSITE" id="PS50850"/>
    </source>
</evidence>
<feature type="transmembrane region" description="Helical" evidence="7">
    <location>
        <begin position="107"/>
        <end position="128"/>
    </location>
</feature>
<feature type="transmembrane region" description="Helical" evidence="7">
    <location>
        <begin position="82"/>
        <end position="101"/>
    </location>
</feature>
<feature type="transmembrane region" description="Helical" evidence="7">
    <location>
        <begin position="306"/>
        <end position="327"/>
    </location>
</feature>
<feature type="transmembrane region" description="Helical" evidence="7">
    <location>
        <begin position="140"/>
        <end position="160"/>
    </location>
</feature>
<dbReference type="AlphaFoldDB" id="A0A2T0Q1J7"/>
<dbReference type="InterPro" id="IPR011701">
    <property type="entry name" value="MFS"/>
</dbReference>
<protein>
    <submittedName>
        <fullName evidence="9">DHA2 family multidrug resistance protein-like MFS transporter</fullName>
    </submittedName>
</protein>
<dbReference type="PROSITE" id="PS50850">
    <property type="entry name" value="MFS"/>
    <property type="match status" value="1"/>
</dbReference>
<evidence type="ECO:0000313" key="10">
    <source>
        <dbReference type="Proteomes" id="UP000237846"/>
    </source>
</evidence>
<keyword evidence="4 7" id="KW-0812">Transmembrane</keyword>
<feature type="transmembrane region" description="Helical" evidence="7">
    <location>
        <begin position="166"/>
        <end position="190"/>
    </location>
</feature>
<dbReference type="PANTHER" id="PTHR42718">
    <property type="entry name" value="MAJOR FACILITATOR SUPERFAMILY MULTIDRUG TRANSPORTER MFSC"/>
    <property type="match status" value="1"/>
</dbReference>
<evidence type="ECO:0000313" key="9">
    <source>
        <dbReference type="EMBL" id="PRX97676.1"/>
    </source>
</evidence>
<dbReference type="CDD" id="cd17321">
    <property type="entry name" value="MFS_MMR_MDR_like"/>
    <property type="match status" value="1"/>
</dbReference>
<feature type="domain" description="Major facilitator superfamily (MFS) profile" evidence="8">
    <location>
        <begin position="16"/>
        <end position="496"/>
    </location>
</feature>
<feature type="transmembrane region" description="Helical" evidence="7">
    <location>
        <begin position="334"/>
        <end position="355"/>
    </location>
</feature>
<evidence type="ECO:0000256" key="6">
    <source>
        <dbReference type="ARBA" id="ARBA00023136"/>
    </source>
</evidence>
<dbReference type="Gene3D" id="1.20.1250.20">
    <property type="entry name" value="MFS general substrate transporter like domains"/>
    <property type="match status" value="1"/>
</dbReference>
<dbReference type="GO" id="GO:0022857">
    <property type="term" value="F:transmembrane transporter activity"/>
    <property type="evidence" value="ECO:0007669"/>
    <property type="project" value="InterPro"/>
</dbReference>
<feature type="transmembrane region" description="Helical" evidence="7">
    <location>
        <begin position="269"/>
        <end position="294"/>
    </location>
</feature>
<proteinExistence type="predicted"/>